<dbReference type="NCBIfam" id="TIGR01509">
    <property type="entry name" value="HAD-SF-IA-v3"/>
    <property type="match status" value="1"/>
</dbReference>
<dbReference type="SFLD" id="SFLDG01129">
    <property type="entry name" value="C1.5:_HAD__Beta-PGM__Phosphata"/>
    <property type="match status" value="1"/>
</dbReference>
<dbReference type="InterPro" id="IPR036412">
    <property type="entry name" value="HAD-like_sf"/>
</dbReference>
<reference evidence="6 7" key="1">
    <citation type="journal article" date="2002" name="Genome Res.">
        <title>The genome of Methanosarcina acetivorans reveals extensive metabolic and physiological diversity.</title>
        <authorList>
            <person name="Galagan J.E."/>
            <person name="Nusbaum C."/>
            <person name="Roy A."/>
            <person name="Endrizzi M.G."/>
            <person name="Macdonald P."/>
            <person name="FitzHugh W."/>
            <person name="Calvo S."/>
            <person name="Engels R."/>
            <person name="Smirnov S."/>
            <person name="Atnoor D."/>
            <person name="Brown A."/>
            <person name="Allen N."/>
            <person name="Naylor J."/>
            <person name="Stange-Thomann N."/>
            <person name="DeArellano K."/>
            <person name="Johnson R."/>
            <person name="Linton L."/>
            <person name="McEwan P."/>
            <person name="McKernan K."/>
            <person name="Talamas J."/>
            <person name="Tirrell A."/>
            <person name="Ye W."/>
            <person name="Zimmer A."/>
            <person name="Barber R.D."/>
            <person name="Cann I."/>
            <person name="Graham D.E."/>
            <person name="Grahame D.A."/>
            <person name="Guss A."/>
            <person name="Hedderich R."/>
            <person name="Ingram-Smith C."/>
            <person name="Kuettner C.H."/>
            <person name="Krzycki J.A."/>
            <person name="Leigh J.A."/>
            <person name="Li W."/>
            <person name="Liu J."/>
            <person name="Mukhopadhyay B."/>
            <person name="Reeve J.N."/>
            <person name="Smith K."/>
            <person name="Springer T.A."/>
            <person name="Umayam L.A."/>
            <person name="White O."/>
            <person name="White R.H."/>
            <person name="de Macario E.C."/>
            <person name="Ferry J.G."/>
            <person name="Jarrell K.F."/>
            <person name="Jing H."/>
            <person name="Macario A.J.L."/>
            <person name="Paulsen I."/>
            <person name="Pritchett M."/>
            <person name="Sowers K.R."/>
            <person name="Swanson R.V."/>
            <person name="Zinder S.H."/>
            <person name="Lander E."/>
            <person name="Metcalf W.W."/>
            <person name="Birren B."/>
        </authorList>
    </citation>
    <scope>NUCLEOTIDE SEQUENCE [LARGE SCALE GENOMIC DNA]</scope>
    <source>
        <strain evidence="7">ATCC 35395 / DSM 2834 / JCM 12185 / C2A</strain>
    </source>
</reference>
<evidence type="ECO:0000313" key="7">
    <source>
        <dbReference type="Proteomes" id="UP000002487"/>
    </source>
</evidence>
<protein>
    <submittedName>
        <fullName evidence="6">Phosphoglycolate phosphatase</fullName>
    </submittedName>
</protein>
<dbReference type="KEGG" id="mac:MA_1363"/>
<evidence type="ECO:0000256" key="4">
    <source>
        <dbReference type="ARBA" id="ARBA00022801"/>
    </source>
</evidence>
<dbReference type="PRINTS" id="PR00413">
    <property type="entry name" value="HADHALOGNASE"/>
</dbReference>
<keyword evidence="4" id="KW-0378">Hydrolase</keyword>
<dbReference type="Gene3D" id="1.10.150.520">
    <property type="match status" value="1"/>
</dbReference>
<dbReference type="SUPFAM" id="SSF56784">
    <property type="entry name" value="HAD-like"/>
    <property type="match status" value="1"/>
</dbReference>
<dbReference type="Pfam" id="PF00702">
    <property type="entry name" value="Hydrolase"/>
    <property type="match status" value="1"/>
</dbReference>
<dbReference type="GO" id="GO:0046872">
    <property type="term" value="F:metal ion binding"/>
    <property type="evidence" value="ECO:0007669"/>
    <property type="project" value="UniProtKB-KW"/>
</dbReference>
<comment type="cofactor">
    <cofactor evidence="1">
        <name>Mg(2+)</name>
        <dbReference type="ChEBI" id="CHEBI:18420"/>
    </cofactor>
</comment>
<name>Q8TR21_METAC</name>
<dbReference type="InParanoid" id="Q8TR21"/>
<dbReference type="GO" id="GO:0044281">
    <property type="term" value="P:small molecule metabolic process"/>
    <property type="evidence" value="ECO:0007669"/>
    <property type="project" value="UniProtKB-ARBA"/>
</dbReference>
<dbReference type="Gene3D" id="3.40.50.1000">
    <property type="entry name" value="HAD superfamily/HAD-like"/>
    <property type="match status" value="1"/>
</dbReference>
<dbReference type="InterPro" id="IPR023214">
    <property type="entry name" value="HAD_sf"/>
</dbReference>
<keyword evidence="5" id="KW-0460">Magnesium</keyword>
<proteinExistence type="inferred from homology"/>
<dbReference type="GO" id="GO:0016791">
    <property type="term" value="F:phosphatase activity"/>
    <property type="evidence" value="ECO:0000318"/>
    <property type="project" value="GO_Central"/>
</dbReference>
<dbReference type="EMBL" id="AE010299">
    <property type="protein sequence ID" value="AAM04779.1"/>
    <property type="molecule type" value="Genomic_DNA"/>
</dbReference>
<evidence type="ECO:0000256" key="1">
    <source>
        <dbReference type="ARBA" id="ARBA00001946"/>
    </source>
</evidence>
<evidence type="ECO:0000256" key="2">
    <source>
        <dbReference type="ARBA" id="ARBA00007958"/>
    </source>
</evidence>
<dbReference type="RefSeq" id="WP_011021381.1">
    <property type="nucleotide sequence ID" value="NC_003552.1"/>
</dbReference>
<dbReference type="FunCoup" id="Q8TR21">
    <property type="interactions" value="32"/>
</dbReference>
<dbReference type="STRING" id="188937.MA_1363"/>
<dbReference type="PANTHER" id="PTHR46470:SF2">
    <property type="entry name" value="GLYCERALDEHYDE 3-PHOSPHATE PHOSPHATASE"/>
    <property type="match status" value="1"/>
</dbReference>
<dbReference type="HOGENOM" id="CLU_045011_8_3_2"/>
<evidence type="ECO:0000256" key="5">
    <source>
        <dbReference type="ARBA" id="ARBA00022842"/>
    </source>
</evidence>
<dbReference type="PhylomeDB" id="Q8TR21"/>
<organism evidence="6 7">
    <name type="scientific">Methanosarcina acetivorans (strain ATCC 35395 / DSM 2834 / JCM 12185 / C2A)</name>
    <dbReference type="NCBI Taxonomy" id="188937"/>
    <lineage>
        <taxon>Archaea</taxon>
        <taxon>Methanobacteriati</taxon>
        <taxon>Methanobacteriota</taxon>
        <taxon>Stenosarchaea group</taxon>
        <taxon>Methanomicrobia</taxon>
        <taxon>Methanosarcinales</taxon>
        <taxon>Methanosarcinaceae</taxon>
        <taxon>Methanosarcina</taxon>
    </lineage>
</organism>
<dbReference type="SFLD" id="SFLDS00003">
    <property type="entry name" value="Haloacid_Dehalogenase"/>
    <property type="match status" value="1"/>
</dbReference>
<dbReference type="Proteomes" id="UP000002487">
    <property type="component" value="Chromosome"/>
</dbReference>
<evidence type="ECO:0000313" key="6">
    <source>
        <dbReference type="EMBL" id="AAM04779.1"/>
    </source>
</evidence>
<keyword evidence="3" id="KW-0479">Metal-binding</keyword>
<dbReference type="PANTHER" id="PTHR46470">
    <property type="entry name" value="N-ACYLNEURAMINATE-9-PHOSPHATASE"/>
    <property type="match status" value="1"/>
</dbReference>
<dbReference type="InterPro" id="IPR051400">
    <property type="entry name" value="HAD-like_hydrolase"/>
</dbReference>
<evidence type="ECO:0000256" key="3">
    <source>
        <dbReference type="ARBA" id="ARBA00022723"/>
    </source>
</evidence>
<dbReference type="InterPro" id="IPR006439">
    <property type="entry name" value="HAD-SF_hydro_IA"/>
</dbReference>
<dbReference type="EnsemblBacteria" id="AAM04779">
    <property type="protein sequence ID" value="AAM04779"/>
    <property type="gene ID" value="MA_1363"/>
</dbReference>
<sequence length="284" mass="32880">MIDHEMIEPEKTNPGNYRDPIKRIWKKEIRETMESARKNVQQDCQKTLKAVLFDMDNTLFDFVAVKLIACREILSYLGERDRNLRKEPAELFAYFLRGTYGFEDYENIRDYMQERKLFTEQAYLQCCEIYDREKLENLELYPGVKDTLEGLKKLGLRLAIITDADRYHALSRLTRVGLLDSFELLVSADMTGTKKPDPAHFLFALDALGIKPEESLVVGDSLKRDMAPARRLGLKTAYASYGDWRPLEVTKSCFDFKLNTFPDLMGCISSLTRTHVQTDSQNKS</sequence>
<accession>Q8TR21</accession>
<dbReference type="GeneID" id="1473251"/>
<comment type="similarity">
    <text evidence="2">Belongs to the HAD-like hydrolase superfamily.</text>
</comment>
<dbReference type="NCBIfam" id="TIGR01549">
    <property type="entry name" value="HAD-SF-IA-v1"/>
    <property type="match status" value="1"/>
</dbReference>
<keyword evidence="7" id="KW-1185">Reference proteome</keyword>
<dbReference type="SFLD" id="SFLDG01135">
    <property type="entry name" value="C1.5.6:_HAD__Beta-PGM__Phospha"/>
    <property type="match status" value="1"/>
</dbReference>
<dbReference type="AlphaFoldDB" id="Q8TR21"/>
<gene>
    <name evidence="6" type="ordered locus">MA_1363</name>
</gene>